<organism evidence="1 2">
    <name type="scientific">Oryza rufipogon</name>
    <name type="common">Brownbeard rice</name>
    <name type="synonym">Asian wild rice</name>
    <dbReference type="NCBI Taxonomy" id="4529"/>
    <lineage>
        <taxon>Eukaryota</taxon>
        <taxon>Viridiplantae</taxon>
        <taxon>Streptophyta</taxon>
        <taxon>Embryophyta</taxon>
        <taxon>Tracheophyta</taxon>
        <taxon>Spermatophyta</taxon>
        <taxon>Magnoliopsida</taxon>
        <taxon>Liliopsida</taxon>
        <taxon>Poales</taxon>
        <taxon>Poaceae</taxon>
        <taxon>BOP clade</taxon>
        <taxon>Oryzoideae</taxon>
        <taxon>Oryzeae</taxon>
        <taxon>Oryzinae</taxon>
        <taxon>Oryza</taxon>
    </lineage>
</organism>
<keyword evidence="2" id="KW-1185">Reference proteome</keyword>
<evidence type="ECO:0000313" key="2">
    <source>
        <dbReference type="Proteomes" id="UP000008022"/>
    </source>
</evidence>
<sequence length="112" mass="12361">MATGFSAFLGCKTAGLRVTYSRSASARAPDRPRWSRERPTCGYGLVAVIFAFRRKRKGRPWFPLRAASGGRHRRVVISFDSYKGMLVKASVIALLVDATATVVVWSLRIVTA</sequence>
<dbReference type="EnsemblPlants" id="ORUFI03G32520.1">
    <property type="protein sequence ID" value="ORUFI03G32520.1"/>
    <property type="gene ID" value="ORUFI03G32520"/>
</dbReference>
<dbReference type="Gramene" id="ORUFI03G32520.1">
    <property type="protein sequence ID" value="ORUFI03G32520.1"/>
    <property type="gene ID" value="ORUFI03G32520"/>
</dbReference>
<reference evidence="2" key="1">
    <citation type="submission" date="2013-06" db="EMBL/GenBank/DDBJ databases">
        <authorList>
            <person name="Zhao Q."/>
        </authorList>
    </citation>
    <scope>NUCLEOTIDE SEQUENCE</scope>
    <source>
        <strain evidence="2">cv. W1943</strain>
    </source>
</reference>
<dbReference type="AlphaFoldDB" id="A0A0E0P074"/>
<evidence type="ECO:0000313" key="1">
    <source>
        <dbReference type="EnsemblPlants" id="ORUFI03G32520.1"/>
    </source>
</evidence>
<accession>A0A0E0P074</accession>
<protein>
    <submittedName>
        <fullName evidence="1">Uncharacterized protein</fullName>
    </submittedName>
</protein>
<dbReference type="Proteomes" id="UP000008022">
    <property type="component" value="Unassembled WGS sequence"/>
</dbReference>
<name>A0A0E0P074_ORYRU</name>
<proteinExistence type="predicted"/>
<reference evidence="1" key="2">
    <citation type="submission" date="2015-06" db="UniProtKB">
        <authorList>
            <consortium name="EnsemblPlants"/>
        </authorList>
    </citation>
    <scope>IDENTIFICATION</scope>
</reference>
<dbReference type="HOGENOM" id="CLU_147655_0_0_1"/>